<evidence type="ECO:0000313" key="19">
    <source>
        <dbReference type="Proteomes" id="UP001168972"/>
    </source>
</evidence>
<feature type="domain" description="UBZ4-type" evidence="17">
    <location>
        <begin position="361"/>
        <end position="388"/>
    </location>
</feature>
<keyword evidence="8 15" id="KW-0863">Zinc-finger</keyword>
<keyword evidence="11" id="KW-0482">Metalloprotease</keyword>
<keyword evidence="5" id="KW-0645">Protease</keyword>
<evidence type="ECO:0000313" key="18">
    <source>
        <dbReference type="EMBL" id="KAK0168828.1"/>
    </source>
</evidence>
<dbReference type="SMART" id="SM00731">
    <property type="entry name" value="SprT"/>
    <property type="match status" value="1"/>
</dbReference>
<dbReference type="GO" id="GO:0008270">
    <property type="term" value="F:zinc ion binding"/>
    <property type="evidence" value="ECO:0007669"/>
    <property type="project" value="UniProtKB-KW"/>
</dbReference>
<dbReference type="PROSITE" id="PS51908">
    <property type="entry name" value="ZF_UBZ4"/>
    <property type="match status" value="2"/>
</dbReference>
<dbReference type="Pfam" id="PF10263">
    <property type="entry name" value="SprT-like"/>
    <property type="match status" value="1"/>
</dbReference>
<comment type="caution">
    <text evidence="18">The sequence shown here is derived from an EMBL/GenBank/DDBJ whole genome shotgun (WGS) entry which is preliminary data.</text>
</comment>
<comment type="subcellular location">
    <subcellularLocation>
        <location evidence="2">Chromosome</location>
    </subcellularLocation>
    <subcellularLocation>
        <location evidence="1">Nucleus</location>
    </subcellularLocation>
</comment>
<keyword evidence="9" id="KW-0378">Hydrolase</keyword>
<keyword evidence="7 15" id="KW-0227">DNA damage</keyword>
<evidence type="ECO:0000256" key="8">
    <source>
        <dbReference type="ARBA" id="ARBA00022771"/>
    </source>
</evidence>
<evidence type="ECO:0000256" key="5">
    <source>
        <dbReference type="ARBA" id="ARBA00022670"/>
    </source>
</evidence>
<evidence type="ECO:0000256" key="11">
    <source>
        <dbReference type="ARBA" id="ARBA00023049"/>
    </source>
</evidence>
<dbReference type="InterPro" id="IPR006640">
    <property type="entry name" value="SprT-like_domain"/>
</dbReference>
<evidence type="ECO:0000256" key="4">
    <source>
        <dbReference type="ARBA" id="ARBA00022454"/>
    </source>
</evidence>
<evidence type="ECO:0000256" key="16">
    <source>
        <dbReference type="SAM" id="MobiDB-lite"/>
    </source>
</evidence>
<protein>
    <recommendedName>
        <fullName evidence="14">Protein with SprT-like domain at the N terminus</fullName>
    </recommendedName>
</protein>
<proteinExistence type="inferred from homology"/>
<dbReference type="GO" id="GO:0004222">
    <property type="term" value="F:metalloendopeptidase activity"/>
    <property type="evidence" value="ECO:0007669"/>
    <property type="project" value="InterPro"/>
</dbReference>
<accession>A0AA39FG03</accession>
<feature type="region of interest" description="Disordered" evidence="16">
    <location>
        <begin position="387"/>
        <end position="412"/>
    </location>
</feature>
<evidence type="ECO:0000259" key="17">
    <source>
        <dbReference type="PROSITE" id="PS51908"/>
    </source>
</evidence>
<gene>
    <name evidence="18" type="ORF">PV327_002595</name>
</gene>
<dbReference type="InterPro" id="IPR044245">
    <property type="entry name" value="Spartan"/>
</dbReference>
<dbReference type="GO" id="GO:0006281">
    <property type="term" value="P:DNA repair"/>
    <property type="evidence" value="ECO:0007669"/>
    <property type="project" value="UniProtKB-KW"/>
</dbReference>
<evidence type="ECO:0000256" key="6">
    <source>
        <dbReference type="ARBA" id="ARBA00022723"/>
    </source>
</evidence>
<feature type="compositionally biased region" description="Polar residues" evidence="16">
    <location>
        <begin position="251"/>
        <end position="261"/>
    </location>
</feature>
<dbReference type="SMART" id="SM00734">
    <property type="entry name" value="ZnF_Rad18"/>
    <property type="match status" value="6"/>
</dbReference>
<dbReference type="GO" id="GO:0005694">
    <property type="term" value="C:chromosome"/>
    <property type="evidence" value="ECO:0007669"/>
    <property type="project" value="UniProtKB-SubCell"/>
</dbReference>
<dbReference type="GO" id="GO:0006508">
    <property type="term" value="P:proteolysis"/>
    <property type="evidence" value="ECO:0007669"/>
    <property type="project" value="UniProtKB-KW"/>
</dbReference>
<keyword evidence="10" id="KW-0862">Zinc</keyword>
<feature type="domain" description="UBZ4-type" evidence="17">
    <location>
        <begin position="419"/>
        <end position="446"/>
    </location>
</feature>
<evidence type="ECO:0000256" key="7">
    <source>
        <dbReference type="ARBA" id="ARBA00022763"/>
    </source>
</evidence>
<keyword evidence="12 15" id="KW-0234">DNA repair</keyword>
<reference evidence="18" key="2">
    <citation type="submission" date="2023-03" db="EMBL/GenBank/DDBJ databases">
        <authorList>
            <person name="Inwood S.N."/>
            <person name="Skelly J.G."/>
            <person name="Guhlin J."/>
            <person name="Harrop T.W.R."/>
            <person name="Goldson S.G."/>
            <person name="Dearden P.K."/>
        </authorList>
    </citation>
    <scope>NUCLEOTIDE SEQUENCE</scope>
    <source>
        <strain evidence="18">Lincoln</strain>
        <tissue evidence="18">Whole body</tissue>
    </source>
</reference>
<name>A0AA39FG03_MICHY</name>
<dbReference type="GO" id="GO:0031593">
    <property type="term" value="F:polyubiquitin modification-dependent protein binding"/>
    <property type="evidence" value="ECO:0007669"/>
    <property type="project" value="TreeGrafter"/>
</dbReference>
<reference evidence="18" key="1">
    <citation type="journal article" date="2023" name="bioRxiv">
        <title>Scaffold-level genome assemblies of two parasitoid biocontrol wasps reveal the parthenogenesis mechanism and an associated novel virus.</title>
        <authorList>
            <person name="Inwood S."/>
            <person name="Skelly J."/>
            <person name="Guhlin J."/>
            <person name="Harrop T."/>
            <person name="Goldson S."/>
            <person name="Dearden P."/>
        </authorList>
    </citation>
    <scope>NUCLEOTIDE SEQUENCE</scope>
    <source>
        <strain evidence="18">Lincoln</strain>
        <tissue evidence="18">Whole body</tissue>
    </source>
</reference>
<dbReference type="GO" id="GO:0005634">
    <property type="term" value="C:nucleus"/>
    <property type="evidence" value="ECO:0007669"/>
    <property type="project" value="UniProtKB-SubCell"/>
</dbReference>
<comment type="similarity">
    <text evidence="3">Belongs to the Spartan family.</text>
</comment>
<organism evidence="18 19">
    <name type="scientific">Microctonus hyperodae</name>
    <name type="common">Parasitoid wasp</name>
    <dbReference type="NCBI Taxonomy" id="165561"/>
    <lineage>
        <taxon>Eukaryota</taxon>
        <taxon>Metazoa</taxon>
        <taxon>Ecdysozoa</taxon>
        <taxon>Arthropoda</taxon>
        <taxon>Hexapoda</taxon>
        <taxon>Insecta</taxon>
        <taxon>Pterygota</taxon>
        <taxon>Neoptera</taxon>
        <taxon>Endopterygota</taxon>
        <taxon>Hymenoptera</taxon>
        <taxon>Apocrita</taxon>
        <taxon>Ichneumonoidea</taxon>
        <taxon>Braconidae</taxon>
        <taxon>Euphorinae</taxon>
        <taxon>Microctonus</taxon>
    </lineage>
</organism>
<evidence type="ECO:0000256" key="2">
    <source>
        <dbReference type="ARBA" id="ARBA00004286"/>
    </source>
</evidence>
<dbReference type="PANTHER" id="PTHR21220">
    <property type="entry name" value="DNA-DEPENDENT METALLOPROTEASE SPRTN"/>
    <property type="match status" value="1"/>
</dbReference>
<dbReference type="AlphaFoldDB" id="A0AA39FG03"/>
<evidence type="ECO:0000256" key="13">
    <source>
        <dbReference type="ARBA" id="ARBA00023242"/>
    </source>
</evidence>
<evidence type="ECO:0000256" key="14">
    <source>
        <dbReference type="ARBA" id="ARBA00030396"/>
    </source>
</evidence>
<keyword evidence="13" id="KW-0539">Nucleus</keyword>
<dbReference type="PANTHER" id="PTHR21220:SF0">
    <property type="entry name" value="DNA-DEPENDENT METALLOPROTEASE SPRTN"/>
    <property type="match status" value="1"/>
</dbReference>
<sequence>MSNRKDRIPQWALQQDLNGITENAVIPEYLQHGGYQPKTLVDETLETIDPTPNVHTLFVQFNEKYFWNKLLPVQVRWSQRMTTCAGTCSFHPRNRECIIALSAPLLKLRPRKDLVETLLHEMIHGYLFLTNNNRDRDGHGPEFCKHMNRINRDAGTNITIYHTFHDEVRLYQQHWWRCNGPCQNRPPYFGTVRRAMNRAPGPSDYWFNSHQLSCGGVFIKVREPDPKPNTKVNNKEIIKSPPQKNTMDKYVSSSDSKNLSKNVVEPSKKSCNNCKCKKKKSEGITKLGTNTNNVYGFGTGGPGSSTSSIRSNDKNLKSPSKIKFSGVVGGNATGRSNLLDKYFSSPSKQTPEKHESVNNNSVQCPICKINIPNNLVNNHIDTCLMQKNDNDTPPVKRSKLSNPNDQSNNSNVNINKDNFRSCPICQKKFLDDVINIHLDECLHEQNQKSSTQSIVNNNNTEVNSNPDLSRNFHECPLCDDFFPEDKIHDHVNECLLINSEDGENDKSKKNTTIDLSVTPMKDKTDRYNITCPTCNKTIRIMNYRAHVEKCLAEEYEKASNDTDSIIVLDDDINKPGSSKQINKINDKYECLVCNEMISKSIPLNEHLDYCISITYRDTSVMENTIVEKAPLSTVEDEEDMDEDERHLCPICMKMIEDKLMAKHVDDCIKNIN</sequence>
<evidence type="ECO:0000256" key="15">
    <source>
        <dbReference type="PROSITE-ProRule" id="PRU01256"/>
    </source>
</evidence>
<keyword evidence="19" id="KW-1185">Reference proteome</keyword>
<feature type="compositionally biased region" description="Low complexity" evidence="16">
    <location>
        <begin position="401"/>
        <end position="412"/>
    </location>
</feature>
<dbReference type="GO" id="GO:0003697">
    <property type="term" value="F:single-stranded DNA binding"/>
    <property type="evidence" value="ECO:0007669"/>
    <property type="project" value="InterPro"/>
</dbReference>
<keyword evidence="6" id="KW-0479">Metal-binding</keyword>
<feature type="compositionally biased region" description="Basic and acidic residues" evidence="16">
    <location>
        <begin position="224"/>
        <end position="238"/>
    </location>
</feature>
<dbReference type="Gene3D" id="3.30.160.60">
    <property type="entry name" value="Classic Zinc Finger"/>
    <property type="match status" value="2"/>
</dbReference>
<dbReference type="InterPro" id="IPR055220">
    <property type="entry name" value="SPRTN_ZBD"/>
</dbReference>
<feature type="region of interest" description="Disordered" evidence="16">
    <location>
        <begin position="298"/>
        <end position="317"/>
    </location>
</feature>
<evidence type="ECO:0000256" key="12">
    <source>
        <dbReference type="ARBA" id="ARBA00023204"/>
    </source>
</evidence>
<dbReference type="EMBL" id="JAQQBR010001831">
    <property type="protein sequence ID" value="KAK0168828.1"/>
    <property type="molecule type" value="Genomic_DNA"/>
</dbReference>
<evidence type="ECO:0000256" key="1">
    <source>
        <dbReference type="ARBA" id="ARBA00004123"/>
    </source>
</evidence>
<feature type="region of interest" description="Disordered" evidence="16">
    <location>
        <begin position="224"/>
        <end position="264"/>
    </location>
</feature>
<dbReference type="InterPro" id="IPR006642">
    <property type="entry name" value="Rad18_UBZ4"/>
</dbReference>
<evidence type="ECO:0000256" key="3">
    <source>
        <dbReference type="ARBA" id="ARBA00010724"/>
    </source>
</evidence>
<dbReference type="Proteomes" id="UP001168972">
    <property type="component" value="Unassembled WGS sequence"/>
</dbReference>
<evidence type="ECO:0000256" key="9">
    <source>
        <dbReference type="ARBA" id="ARBA00022801"/>
    </source>
</evidence>
<evidence type="ECO:0000256" key="10">
    <source>
        <dbReference type="ARBA" id="ARBA00022833"/>
    </source>
</evidence>
<keyword evidence="4" id="KW-0158">Chromosome</keyword>
<dbReference type="Pfam" id="PF22934">
    <property type="entry name" value="SPRTN_ZBD"/>
    <property type="match status" value="1"/>
</dbReference>